<evidence type="ECO:0000259" key="8">
    <source>
        <dbReference type="PROSITE" id="PS50067"/>
    </source>
</evidence>
<dbReference type="InterPro" id="IPR027640">
    <property type="entry name" value="Kinesin-like_fam"/>
</dbReference>
<keyword evidence="5" id="KW-0175">Coiled coil</keyword>
<keyword evidence="2" id="KW-0963">Cytoplasm</keyword>
<evidence type="ECO:0000256" key="4">
    <source>
        <dbReference type="ARBA" id="ARBA00022840"/>
    </source>
</evidence>
<dbReference type="GO" id="GO:0003777">
    <property type="term" value="F:microtubule motor activity"/>
    <property type="evidence" value="ECO:0007669"/>
    <property type="project" value="InterPro"/>
</dbReference>
<dbReference type="GO" id="GO:0007018">
    <property type="term" value="P:microtubule-based movement"/>
    <property type="evidence" value="ECO:0007669"/>
    <property type="project" value="InterPro"/>
</dbReference>
<protein>
    <recommendedName>
        <fullName evidence="8">Kinesin motor domain-containing protein</fullName>
    </recommendedName>
</protein>
<evidence type="ECO:0000256" key="5">
    <source>
        <dbReference type="ARBA" id="ARBA00023054"/>
    </source>
</evidence>
<evidence type="ECO:0000256" key="1">
    <source>
        <dbReference type="ARBA" id="ARBA00004245"/>
    </source>
</evidence>
<dbReference type="SUPFAM" id="SSF52540">
    <property type="entry name" value="P-loop containing nucleoside triphosphate hydrolases"/>
    <property type="match status" value="1"/>
</dbReference>
<keyword evidence="3" id="KW-0547">Nucleotide-binding</keyword>
<feature type="domain" description="Kinesin motor" evidence="8">
    <location>
        <begin position="1"/>
        <end position="28"/>
    </location>
</feature>
<keyword evidence="4" id="KW-0067">ATP-binding</keyword>
<evidence type="ECO:0000313" key="9">
    <source>
        <dbReference type="EMBL" id="KAJ6224708.1"/>
    </source>
</evidence>
<dbReference type="PANTHER" id="PTHR47969:SF15">
    <property type="entry name" value="CHROMOSOME-ASSOCIATED KINESIN KIF4A-RELATED"/>
    <property type="match status" value="1"/>
</dbReference>
<proteinExistence type="inferred from homology"/>
<dbReference type="GO" id="GO:0007052">
    <property type="term" value="P:mitotic spindle organization"/>
    <property type="evidence" value="ECO:0007669"/>
    <property type="project" value="TreeGrafter"/>
</dbReference>
<dbReference type="InterPro" id="IPR036961">
    <property type="entry name" value="Kinesin_motor_dom_sf"/>
</dbReference>
<organism evidence="9 10">
    <name type="scientific">Blomia tropicalis</name>
    <name type="common">Mite</name>
    <dbReference type="NCBI Taxonomy" id="40697"/>
    <lineage>
        <taxon>Eukaryota</taxon>
        <taxon>Metazoa</taxon>
        <taxon>Ecdysozoa</taxon>
        <taxon>Arthropoda</taxon>
        <taxon>Chelicerata</taxon>
        <taxon>Arachnida</taxon>
        <taxon>Acari</taxon>
        <taxon>Acariformes</taxon>
        <taxon>Sarcoptiformes</taxon>
        <taxon>Astigmata</taxon>
        <taxon>Glycyphagoidea</taxon>
        <taxon>Echimyopodidae</taxon>
        <taxon>Blomia</taxon>
    </lineage>
</organism>
<name>A0A9Q0RQP1_BLOTA</name>
<dbReference type="InterPro" id="IPR027417">
    <property type="entry name" value="P-loop_NTPase"/>
</dbReference>
<dbReference type="Gene3D" id="3.40.850.10">
    <property type="entry name" value="Kinesin motor domain"/>
    <property type="match status" value="1"/>
</dbReference>
<comment type="subcellular location">
    <subcellularLocation>
        <location evidence="1">Cytoplasm</location>
        <location evidence="1">Cytoskeleton</location>
    </subcellularLocation>
</comment>
<dbReference type="GO" id="GO:0005875">
    <property type="term" value="C:microtubule associated complex"/>
    <property type="evidence" value="ECO:0007669"/>
    <property type="project" value="TreeGrafter"/>
</dbReference>
<dbReference type="EMBL" id="JAPWDV010000001">
    <property type="protein sequence ID" value="KAJ6224708.1"/>
    <property type="molecule type" value="Genomic_DNA"/>
</dbReference>
<reference evidence="9" key="1">
    <citation type="submission" date="2022-12" db="EMBL/GenBank/DDBJ databases">
        <title>Genome assemblies of Blomia tropicalis.</title>
        <authorList>
            <person name="Cui Y."/>
        </authorList>
    </citation>
    <scope>NUCLEOTIDE SEQUENCE</scope>
    <source>
        <tissue evidence="9">Adult mites</tissue>
    </source>
</reference>
<keyword evidence="6" id="KW-0206">Cytoskeleton</keyword>
<dbReference type="PANTHER" id="PTHR47969">
    <property type="entry name" value="CHROMOSOME-ASSOCIATED KINESIN KIF4A-RELATED"/>
    <property type="match status" value="1"/>
</dbReference>
<dbReference type="AlphaFoldDB" id="A0A9Q0RQP1"/>
<dbReference type="GO" id="GO:0005524">
    <property type="term" value="F:ATP binding"/>
    <property type="evidence" value="ECO:0007669"/>
    <property type="project" value="UniProtKB-KW"/>
</dbReference>
<dbReference type="InterPro" id="IPR001752">
    <property type="entry name" value="Kinesin_motor_dom"/>
</dbReference>
<dbReference type="PROSITE" id="PS50067">
    <property type="entry name" value="KINESIN_MOTOR_2"/>
    <property type="match status" value="1"/>
</dbReference>
<evidence type="ECO:0000313" key="10">
    <source>
        <dbReference type="Proteomes" id="UP001142055"/>
    </source>
</evidence>
<comment type="caution">
    <text evidence="9">The sequence shown here is derived from an EMBL/GenBank/DDBJ whole genome shotgun (WGS) entry which is preliminary data.</text>
</comment>
<dbReference type="GO" id="GO:0051231">
    <property type="term" value="P:spindle elongation"/>
    <property type="evidence" value="ECO:0007669"/>
    <property type="project" value="TreeGrafter"/>
</dbReference>
<dbReference type="GO" id="GO:0008017">
    <property type="term" value="F:microtubule binding"/>
    <property type="evidence" value="ECO:0007669"/>
    <property type="project" value="InterPro"/>
</dbReference>
<comment type="similarity">
    <text evidence="7">Belongs to the TRAFAC class myosin-kinesin ATPase superfamily. Kinesin family.</text>
</comment>
<evidence type="ECO:0000256" key="3">
    <source>
        <dbReference type="ARBA" id="ARBA00022741"/>
    </source>
</evidence>
<accession>A0A9Q0RQP1</accession>
<gene>
    <name evidence="9" type="ORF">RDWZM_003253</name>
</gene>
<evidence type="ECO:0000256" key="2">
    <source>
        <dbReference type="ARBA" id="ARBA00022490"/>
    </source>
</evidence>
<sequence length="106" mass="12426">MIACISPCDTDFVATLNTYRYANRTENNKKKVVANQESHAQLVFSLRKQILELEKQLNNQNRIITPNSEKFEFSDRKLMAFEQKHEETILLFIQLYEKAVEESSIV</sequence>
<evidence type="ECO:0000256" key="7">
    <source>
        <dbReference type="PROSITE-ProRule" id="PRU00283"/>
    </source>
</evidence>
<dbReference type="OMA" id="YRYANRT"/>
<keyword evidence="10" id="KW-1185">Reference proteome</keyword>
<evidence type="ECO:0000256" key="6">
    <source>
        <dbReference type="ARBA" id="ARBA00023212"/>
    </source>
</evidence>
<comment type="caution">
    <text evidence="7">Lacks conserved residue(s) required for the propagation of feature annotation.</text>
</comment>
<dbReference type="Proteomes" id="UP001142055">
    <property type="component" value="Chromosome 1"/>
</dbReference>